<dbReference type="eggNOG" id="ENOG502QQIV">
    <property type="taxonomic scope" value="Eukaryota"/>
</dbReference>
<dbReference type="PANTHER" id="PTHR37698:SF1">
    <property type="entry name" value="PHOTOSYNTHETIC NDH SUBUNIT OF SUBCOMPLEX B 1, CHLOROPLASTIC"/>
    <property type="match status" value="1"/>
</dbReference>
<dbReference type="FunCoup" id="D8QRK5">
    <property type="interactions" value="1865"/>
</dbReference>
<dbReference type="KEGG" id="smo:SELMODRAFT_64169"/>
<dbReference type="PANTHER" id="PTHR37698">
    <property type="entry name" value="PHOTOSYNTHETIC NDH SUBUNIT OF SUBCOMPLEX B 1, CHLOROPLASTIC"/>
    <property type="match status" value="1"/>
</dbReference>
<feature type="non-terminal residue" evidence="1">
    <location>
        <position position="399"/>
    </location>
</feature>
<sequence>WKDPFLFNEEDPDLVWGNLFTEGGRQPEQEYIPPLDPKSKSGFRKVPKGYTAEIRPLAAKVRDEVRKCLCLVAGGVYENLLFFPVIELLKDRYPGVEIDVIASERGKQVYEMNKNVSRAWVFDIDQQFIKPALYMEMLTMVKNEYYDMIVSTKLAGIGHALFMWLTDCTKNIGYIYPDVNGAGAGPFLYAAVDAPRLNLAEGGYHMYHELNEELGKPAKGIPRIYPPQLTVGISSRLRGVILKKWTEASLRRGEFIVIHGIESDSAATMKSRGDSDSLLPVSRWSLIAKSLSSKVPVFVIPHEKERSKVEEVIGPDAHIIFITTPGQLAALINDSFGVITTNTAALQLAISVKKPTVALFSSDEKAKLFVPNHATSCDCIASDTGKLLDVSMEKVKNAI</sequence>
<dbReference type="OrthoDB" id="1932779at2759"/>
<dbReference type="STRING" id="88036.D8QRK5"/>
<dbReference type="InterPro" id="IPR044983">
    <property type="entry name" value="PNSB1"/>
</dbReference>
<name>D8QRK5_SELML</name>
<reference evidence="1 2" key="1">
    <citation type="journal article" date="2011" name="Science">
        <title>The Selaginella genome identifies genetic changes associated with the evolution of vascular plants.</title>
        <authorList>
            <person name="Banks J.A."/>
            <person name="Nishiyama T."/>
            <person name="Hasebe M."/>
            <person name="Bowman J.L."/>
            <person name="Gribskov M."/>
            <person name="dePamphilis C."/>
            <person name="Albert V.A."/>
            <person name="Aono N."/>
            <person name="Aoyama T."/>
            <person name="Ambrose B.A."/>
            <person name="Ashton N.W."/>
            <person name="Axtell M.J."/>
            <person name="Barker E."/>
            <person name="Barker M.S."/>
            <person name="Bennetzen J.L."/>
            <person name="Bonawitz N.D."/>
            <person name="Chapple C."/>
            <person name="Cheng C."/>
            <person name="Correa L.G."/>
            <person name="Dacre M."/>
            <person name="DeBarry J."/>
            <person name="Dreyer I."/>
            <person name="Elias M."/>
            <person name="Engstrom E.M."/>
            <person name="Estelle M."/>
            <person name="Feng L."/>
            <person name="Finet C."/>
            <person name="Floyd S.K."/>
            <person name="Frommer W.B."/>
            <person name="Fujita T."/>
            <person name="Gramzow L."/>
            <person name="Gutensohn M."/>
            <person name="Harholt J."/>
            <person name="Hattori M."/>
            <person name="Heyl A."/>
            <person name="Hirai T."/>
            <person name="Hiwatashi Y."/>
            <person name="Ishikawa M."/>
            <person name="Iwata M."/>
            <person name="Karol K.G."/>
            <person name="Koehler B."/>
            <person name="Kolukisaoglu U."/>
            <person name="Kubo M."/>
            <person name="Kurata T."/>
            <person name="Lalonde S."/>
            <person name="Li K."/>
            <person name="Li Y."/>
            <person name="Litt A."/>
            <person name="Lyons E."/>
            <person name="Manning G."/>
            <person name="Maruyama T."/>
            <person name="Michael T.P."/>
            <person name="Mikami K."/>
            <person name="Miyazaki S."/>
            <person name="Morinaga S."/>
            <person name="Murata T."/>
            <person name="Mueller-Roeber B."/>
            <person name="Nelson D.R."/>
            <person name="Obara M."/>
            <person name="Oguri Y."/>
            <person name="Olmstead R.G."/>
            <person name="Onodera N."/>
            <person name="Petersen B.L."/>
            <person name="Pils B."/>
            <person name="Prigge M."/>
            <person name="Rensing S.A."/>
            <person name="Riano-Pachon D.M."/>
            <person name="Roberts A.W."/>
            <person name="Sato Y."/>
            <person name="Scheller H.V."/>
            <person name="Schulz B."/>
            <person name="Schulz C."/>
            <person name="Shakirov E.V."/>
            <person name="Shibagaki N."/>
            <person name="Shinohara N."/>
            <person name="Shippen D.E."/>
            <person name="Soerensen I."/>
            <person name="Sotooka R."/>
            <person name="Sugimoto N."/>
            <person name="Sugita M."/>
            <person name="Sumikawa N."/>
            <person name="Tanurdzic M."/>
            <person name="Theissen G."/>
            <person name="Ulvskov P."/>
            <person name="Wakazuki S."/>
            <person name="Weng J.K."/>
            <person name="Willats W.W."/>
            <person name="Wipf D."/>
            <person name="Wolf P.G."/>
            <person name="Yang L."/>
            <person name="Zimmer A.D."/>
            <person name="Zhu Q."/>
            <person name="Mitros T."/>
            <person name="Hellsten U."/>
            <person name="Loque D."/>
            <person name="Otillar R."/>
            <person name="Salamov A."/>
            <person name="Schmutz J."/>
            <person name="Shapiro H."/>
            <person name="Lindquist E."/>
            <person name="Lucas S."/>
            <person name="Rokhsar D."/>
            <person name="Grigoriev I.V."/>
        </authorList>
    </citation>
    <scope>NUCLEOTIDE SEQUENCE [LARGE SCALE GENOMIC DNA]</scope>
</reference>
<keyword evidence="2" id="KW-1185">Reference proteome</keyword>
<dbReference type="InParanoid" id="D8QRK5"/>
<dbReference type="GO" id="GO:0009773">
    <property type="term" value="P:photosynthetic electron transport in photosystem I"/>
    <property type="evidence" value="ECO:0007669"/>
    <property type="project" value="InterPro"/>
</dbReference>
<evidence type="ECO:0000313" key="2">
    <source>
        <dbReference type="Proteomes" id="UP000001514"/>
    </source>
</evidence>
<dbReference type="Proteomes" id="UP000001514">
    <property type="component" value="Unassembled WGS sequence"/>
</dbReference>
<dbReference type="OMA" id="PLEHWAE"/>
<proteinExistence type="predicted"/>
<gene>
    <name evidence="1" type="ORF">SELMODRAFT_64169</name>
</gene>
<dbReference type="Gramene" id="EFJ37268">
    <property type="protein sequence ID" value="EFJ37268"/>
    <property type="gene ID" value="SELMODRAFT_64169"/>
</dbReference>
<evidence type="ECO:0000313" key="1">
    <source>
        <dbReference type="EMBL" id="EFJ37268.1"/>
    </source>
</evidence>
<dbReference type="SUPFAM" id="SSF53756">
    <property type="entry name" value="UDP-Glycosyltransferase/glycogen phosphorylase"/>
    <property type="match status" value="1"/>
</dbReference>
<evidence type="ECO:0008006" key="3">
    <source>
        <dbReference type="Google" id="ProtNLM"/>
    </source>
</evidence>
<dbReference type="Gene3D" id="3.40.50.2000">
    <property type="entry name" value="Glycogen Phosphorylase B"/>
    <property type="match status" value="2"/>
</dbReference>
<dbReference type="AlphaFoldDB" id="D8QRK5"/>
<organism evidence="2">
    <name type="scientific">Selaginella moellendorffii</name>
    <name type="common">Spikemoss</name>
    <dbReference type="NCBI Taxonomy" id="88036"/>
    <lineage>
        <taxon>Eukaryota</taxon>
        <taxon>Viridiplantae</taxon>
        <taxon>Streptophyta</taxon>
        <taxon>Embryophyta</taxon>
        <taxon>Tracheophyta</taxon>
        <taxon>Lycopodiopsida</taxon>
        <taxon>Selaginellales</taxon>
        <taxon>Selaginellaceae</taxon>
        <taxon>Selaginella</taxon>
    </lineage>
</organism>
<dbReference type="GO" id="GO:0009507">
    <property type="term" value="C:chloroplast"/>
    <property type="evidence" value="ECO:0007669"/>
    <property type="project" value="InterPro"/>
</dbReference>
<dbReference type="GO" id="GO:0010598">
    <property type="term" value="C:NAD(P)H dehydrogenase complex (plastoquinone)"/>
    <property type="evidence" value="ECO:0007669"/>
    <property type="project" value="InterPro"/>
</dbReference>
<protein>
    <recommendedName>
        <fullName evidence="3">Glycosyltransferase family 9 protein</fullName>
    </recommendedName>
</protein>
<feature type="non-terminal residue" evidence="1">
    <location>
        <position position="1"/>
    </location>
</feature>
<accession>D8QRK5</accession>
<dbReference type="EMBL" id="GL377566">
    <property type="protein sequence ID" value="EFJ37268.1"/>
    <property type="molecule type" value="Genomic_DNA"/>
</dbReference>
<dbReference type="HOGENOM" id="CLU_585830_0_0_1"/>